<dbReference type="AlphaFoldDB" id="A0A0U5AVG9"/>
<organism evidence="1 2">
    <name type="scientific">Aneurinibacillus soli</name>
    <dbReference type="NCBI Taxonomy" id="1500254"/>
    <lineage>
        <taxon>Bacteria</taxon>
        <taxon>Bacillati</taxon>
        <taxon>Bacillota</taxon>
        <taxon>Bacilli</taxon>
        <taxon>Bacillales</taxon>
        <taxon>Paenibacillaceae</taxon>
        <taxon>Aneurinibacillus group</taxon>
        <taxon>Aneurinibacillus</taxon>
    </lineage>
</organism>
<evidence type="ECO:0000313" key="1">
    <source>
        <dbReference type="EMBL" id="BAU27745.1"/>
    </source>
</evidence>
<keyword evidence="2" id="KW-1185">Reference proteome</keyword>
<proteinExistence type="predicted"/>
<dbReference type="KEGG" id="asoc:CB4_01919"/>
<evidence type="ECO:0000313" key="2">
    <source>
        <dbReference type="Proteomes" id="UP000217696"/>
    </source>
</evidence>
<sequence>METALLILDVQKDFVGKEARMPVATNQVGNTTGQLSRR</sequence>
<name>A0A0U5AVG9_9BACL</name>
<gene>
    <name evidence="1" type="ORF">CB4_01919</name>
</gene>
<accession>A0A0U5AVG9</accession>
<dbReference type="Proteomes" id="UP000217696">
    <property type="component" value="Chromosome"/>
</dbReference>
<dbReference type="EMBL" id="AP017312">
    <property type="protein sequence ID" value="BAU27745.1"/>
    <property type="molecule type" value="Genomic_DNA"/>
</dbReference>
<reference evidence="1 2" key="1">
    <citation type="submission" date="2015-12" db="EMBL/GenBank/DDBJ databases">
        <title>Genome sequence of Aneurinibacillus soli.</title>
        <authorList>
            <person name="Lee J.S."/>
            <person name="Lee K.C."/>
            <person name="Kim K.K."/>
            <person name="Lee B.W."/>
        </authorList>
    </citation>
    <scope>NUCLEOTIDE SEQUENCE [LARGE SCALE GENOMIC DNA]</scope>
    <source>
        <strain evidence="1 2">CB4</strain>
    </source>
</reference>
<protein>
    <submittedName>
        <fullName evidence="1">Uncharacterized protein</fullName>
    </submittedName>
</protein>